<reference evidence="1" key="1">
    <citation type="journal article" date="2021" name="Nat. Commun.">
        <title>Genetic determinants of endophytism in the Arabidopsis root mycobiome.</title>
        <authorList>
            <person name="Mesny F."/>
            <person name="Miyauchi S."/>
            <person name="Thiergart T."/>
            <person name="Pickel B."/>
            <person name="Atanasova L."/>
            <person name="Karlsson M."/>
            <person name="Huettel B."/>
            <person name="Barry K.W."/>
            <person name="Haridas S."/>
            <person name="Chen C."/>
            <person name="Bauer D."/>
            <person name="Andreopoulos W."/>
            <person name="Pangilinan J."/>
            <person name="LaButti K."/>
            <person name="Riley R."/>
            <person name="Lipzen A."/>
            <person name="Clum A."/>
            <person name="Drula E."/>
            <person name="Henrissat B."/>
            <person name="Kohler A."/>
            <person name="Grigoriev I.V."/>
            <person name="Martin F.M."/>
            <person name="Hacquard S."/>
        </authorList>
    </citation>
    <scope>NUCLEOTIDE SEQUENCE</scope>
    <source>
        <strain evidence="1">MPI-CAGE-AT-0147</strain>
    </source>
</reference>
<dbReference type="Proteomes" id="UP000738349">
    <property type="component" value="Unassembled WGS sequence"/>
</dbReference>
<evidence type="ECO:0000313" key="2">
    <source>
        <dbReference type="Proteomes" id="UP000738349"/>
    </source>
</evidence>
<accession>A0A9P9EAA9</accession>
<protein>
    <submittedName>
        <fullName evidence="1">Uncharacterized protein</fullName>
    </submittedName>
</protein>
<proteinExistence type="predicted"/>
<organism evidence="1 2">
    <name type="scientific">Dactylonectria macrodidyma</name>
    <dbReference type="NCBI Taxonomy" id="307937"/>
    <lineage>
        <taxon>Eukaryota</taxon>
        <taxon>Fungi</taxon>
        <taxon>Dikarya</taxon>
        <taxon>Ascomycota</taxon>
        <taxon>Pezizomycotina</taxon>
        <taxon>Sordariomycetes</taxon>
        <taxon>Hypocreomycetidae</taxon>
        <taxon>Hypocreales</taxon>
        <taxon>Nectriaceae</taxon>
        <taxon>Dactylonectria</taxon>
    </lineage>
</organism>
<keyword evidence="2" id="KW-1185">Reference proteome</keyword>
<name>A0A9P9EAA9_9HYPO</name>
<dbReference type="AlphaFoldDB" id="A0A9P9EAA9"/>
<sequence length="155" mass="17193">MLRSMLAGTSTAAVVGLTASFVGASLWGTAGLSFIVGSTAGFALDSIKWYLAASQEALVQLDKYPSILRLHLVSNFPWKPDFGRLGVEWYTSRRFSTNWQMKSILISAWLTAQPALDEIRSRTEAGLVESYSKERIVQRGQSREREDAVEKSQSE</sequence>
<gene>
    <name evidence="1" type="ORF">EDB81DRAFT_887529</name>
</gene>
<dbReference type="OrthoDB" id="5403641at2759"/>
<dbReference type="EMBL" id="JAGMUV010000015">
    <property type="protein sequence ID" value="KAH7133717.1"/>
    <property type="molecule type" value="Genomic_DNA"/>
</dbReference>
<comment type="caution">
    <text evidence="1">The sequence shown here is derived from an EMBL/GenBank/DDBJ whole genome shotgun (WGS) entry which is preliminary data.</text>
</comment>
<evidence type="ECO:0000313" key="1">
    <source>
        <dbReference type="EMBL" id="KAH7133717.1"/>
    </source>
</evidence>